<evidence type="ECO:0000313" key="2">
    <source>
        <dbReference type="EMBL" id="NMF01143.1"/>
    </source>
</evidence>
<dbReference type="AlphaFoldDB" id="A0A848D4K2"/>
<evidence type="ECO:0000313" key="3">
    <source>
        <dbReference type="Proteomes" id="UP000561326"/>
    </source>
</evidence>
<dbReference type="EMBL" id="JABAGO010000068">
    <property type="protein sequence ID" value="NMF01143.1"/>
    <property type="molecule type" value="Genomic_DNA"/>
</dbReference>
<dbReference type="SUPFAM" id="SSF82771">
    <property type="entry name" value="GIY-YIG endonuclease"/>
    <property type="match status" value="1"/>
</dbReference>
<comment type="caution">
    <text evidence="2">The sequence shown here is derived from an EMBL/GenBank/DDBJ whole genome shotgun (WGS) entry which is preliminary data.</text>
</comment>
<reference evidence="2 3" key="1">
    <citation type="submission" date="2020-04" db="EMBL/GenBank/DDBJ databases">
        <authorList>
            <person name="Hitch T.C.A."/>
            <person name="Wylensek D."/>
            <person name="Clavel T."/>
        </authorList>
    </citation>
    <scope>NUCLEOTIDE SEQUENCE [LARGE SCALE GENOMIC DNA]</scope>
    <source>
        <strain evidence="2 3">WB01_D5_05</strain>
    </source>
</reference>
<dbReference type="Gene3D" id="3.40.1440.10">
    <property type="entry name" value="GIY-YIG endonuclease"/>
    <property type="match status" value="1"/>
</dbReference>
<name>A0A848D4K2_ANEAE</name>
<dbReference type="InterPro" id="IPR000305">
    <property type="entry name" value="GIY-YIG_endonuc"/>
</dbReference>
<feature type="domain" description="GIY-YIG" evidence="1">
    <location>
        <begin position="38"/>
        <end position="87"/>
    </location>
</feature>
<proteinExistence type="predicted"/>
<dbReference type="Pfam" id="PF01541">
    <property type="entry name" value="GIY-YIG"/>
    <property type="match status" value="1"/>
</dbReference>
<dbReference type="RefSeq" id="WP_168976580.1">
    <property type="nucleotide sequence ID" value="NZ_JABAGO010000068.1"/>
</dbReference>
<evidence type="ECO:0000259" key="1">
    <source>
        <dbReference type="Pfam" id="PF01541"/>
    </source>
</evidence>
<organism evidence="2 3">
    <name type="scientific">Aneurinibacillus aneurinilyticus</name>
    <name type="common">Bacillus aneurinolyticus</name>
    <dbReference type="NCBI Taxonomy" id="1391"/>
    <lineage>
        <taxon>Bacteria</taxon>
        <taxon>Bacillati</taxon>
        <taxon>Bacillota</taxon>
        <taxon>Bacilli</taxon>
        <taxon>Bacillales</taxon>
        <taxon>Paenibacillaceae</taxon>
        <taxon>Aneurinibacillus group</taxon>
        <taxon>Aneurinibacillus</taxon>
    </lineage>
</organism>
<protein>
    <submittedName>
        <fullName evidence="2">GIY-YIG nuclease family protein</fullName>
    </submittedName>
</protein>
<accession>A0A848D4K2</accession>
<sequence>MRRVEKRFLFLKAYIEQILTVPPILFSQLAKTTINEVPGVYAIQHKRTKCVLYVGRTKNLQQRIYTNHLHGNLSTARLKKYLIEDPWMRTANDLQSAKSYLKNNCLVRYIELPQSDHILRGHLEGILTALLDAKYVSNEH</sequence>
<dbReference type="InterPro" id="IPR035901">
    <property type="entry name" value="GIY-YIG_endonuc_sf"/>
</dbReference>
<dbReference type="Proteomes" id="UP000561326">
    <property type="component" value="Unassembled WGS sequence"/>
</dbReference>
<gene>
    <name evidence="2" type="ORF">HF838_23370</name>
</gene>